<sequence length="70" mass="7557">MSEIPARYHAIERVSPKGPGQKFIGTCWQCAETNLTLADAKKPCVNISGLTETESLLMAITGPGRDHDAE</sequence>
<evidence type="ECO:0000313" key="1">
    <source>
        <dbReference type="EMBL" id="QJA44669.1"/>
    </source>
</evidence>
<dbReference type="EMBL" id="MT141570">
    <property type="protein sequence ID" value="QJA67377.1"/>
    <property type="molecule type" value="Genomic_DNA"/>
</dbReference>
<accession>A0A6H1ZB34</accession>
<evidence type="ECO:0000313" key="4">
    <source>
        <dbReference type="EMBL" id="QJH93979.1"/>
    </source>
</evidence>
<reference evidence="1" key="1">
    <citation type="submission" date="2020-03" db="EMBL/GenBank/DDBJ databases">
        <title>The deep terrestrial virosphere.</title>
        <authorList>
            <person name="Holmfeldt K."/>
            <person name="Nilsson E."/>
            <person name="Simone D."/>
            <person name="Lopez-Fernandez M."/>
            <person name="Wu X."/>
            <person name="de Brujin I."/>
            <person name="Lundin D."/>
            <person name="Andersson A."/>
            <person name="Bertilsson S."/>
            <person name="Dopson M."/>
        </authorList>
    </citation>
    <scope>NUCLEOTIDE SEQUENCE</scope>
    <source>
        <strain evidence="3">MM171A00166</strain>
        <strain evidence="5">MM415A00140</strain>
        <strain evidence="2">MM415B00227</strain>
        <strain evidence="1">TM448A00134</strain>
        <strain evidence="4">TM448B00166</strain>
    </source>
</reference>
<dbReference type="AlphaFoldDB" id="A0A6H1ZB34"/>
<evidence type="ECO:0000313" key="3">
    <source>
        <dbReference type="EMBL" id="QJB00771.1"/>
    </source>
</evidence>
<protein>
    <submittedName>
        <fullName evidence="1">Uncharacterized protein</fullName>
    </submittedName>
</protein>
<gene>
    <name evidence="3" type="ORF">MM171A00166_0014</name>
    <name evidence="5" type="ORF">MM415A00140_0037</name>
    <name evidence="2" type="ORF">MM415B00227_0039</name>
    <name evidence="1" type="ORF">TM448A00134_0003</name>
    <name evidence="4" type="ORF">TM448B00166_0023</name>
</gene>
<evidence type="ECO:0000313" key="2">
    <source>
        <dbReference type="EMBL" id="QJA67377.1"/>
    </source>
</evidence>
<dbReference type="EMBL" id="MT143701">
    <property type="protein sequence ID" value="QJB00771.1"/>
    <property type="molecule type" value="Genomic_DNA"/>
</dbReference>
<evidence type="ECO:0000313" key="5">
    <source>
        <dbReference type="EMBL" id="QJI05287.1"/>
    </source>
</evidence>
<organism evidence="1">
    <name type="scientific">viral metagenome</name>
    <dbReference type="NCBI Taxonomy" id="1070528"/>
    <lineage>
        <taxon>unclassified sequences</taxon>
        <taxon>metagenomes</taxon>
        <taxon>organismal metagenomes</taxon>
    </lineage>
</organism>
<dbReference type="EMBL" id="MT143979">
    <property type="protein sequence ID" value="QJA44669.1"/>
    <property type="molecule type" value="Genomic_DNA"/>
</dbReference>
<dbReference type="EMBL" id="MT145197">
    <property type="protein sequence ID" value="QJI05287.1"/>
    <property type="molecule type" value="Genomic_DNA"/>
</dbReference>
<dbReference type="EMBL" id="MT144594">
    <property type="protein sequence ID" value="QJH93979.1"/>
    <property type="molecule type" value="Genomic_DNA"/>
</dbReference>
<proteinExistence type="predicted"/>
<name>A0A6H1ZB34_9ZZZZ</name>